<evidence type="ECO:0000313" key="7">
    <source>
        <dbReference type="Proteomes" id="UP001642502"/>
    </source>
</evidence>
<reference evidence="6 7" key="1">
    <citation type="submission" date="2024-01" db="EMBL/GenBank/DDBJ databases">
        <authorList>
            <person name="Allen C."/>
            <person name="Tagirdzhanova G."/>
        </authorList>
    </citation>
    <scope>NUCLEOTIDE SEQUENCE [LARGE SCALE GENOMIC DNA]</scope>
    <source>
        <strain evidence="6 7">CBS 119000</strain>
    </source>
</reference>
<dbReference type="SUPFAM" id="SSF100934">
    <property type="entry name" value="Heat shock protein 70kD (HSP70), C-terminal subdomain"/>
    <property type="match status" value="1"/>
</dbReference>
<organism evidence="6 7">
    <name type="scientific">Sporothrix epigloea</name>
    <dbReference type="NCBI Taxonomy" id="1892477"/>
    <lineage>
        <taxon>Eukaryota</taxon>
        <taxon>Fungi</taxon>
        <taxon>Dikarya</taxon>
        <taxon>Ascomycota</taxon>
        <taxon>Pezizomycotina</taxon>
        <taxon>Sordariomycetes</taxon>
        <taxon>Sordariomycetidae</taxon>
        <taxon>Ophiostomatales</taxon>
        <taxon>Ophiostomataceae</taxon>
        <taxon>Sporothrix</taxon>
    </lineage>
</organism>
<evidence type="ECO:0000256" key="2">
    <source>
        <dbReference type="ARBA" id="ARBA00022840"/>
    </source>
</evidence>
<feature type="signal peptide" evidence="5">
    <location>
        <begin position="1"/>
        <end position="27"/>
    </location>
</feature>
<dbReference type="InterPro" id="IPR013126">
    <property type="entry name" value="Hsp_70_fam"/>
</dbReference>
<proteinExistence type="predicted"/>
<evidence type="ECO:0000256" key="3">
    <source>
        <dbReference type="ARBA" id="ARBA00023186"/>
    </source>
</evidence>
<gene>
    <name evidence="6" type="primary">LHS1</name>
    <name evidence="6" type="ORF">SEPCBS119000_006733</name>
</gene>
<dbReference type="EMBL" id="CAWUON010000249">
    <property type="protein sequence ID" value="CAK7275531.1"/>
    <property type="molecule type" value="Genomic_DNA"/>
</dbReference>
<evidence type="ECO:0000256" key="1">
    <source>
        <dbReference type="ARBA" id="ARBA00022741"/>
    </source>
</evidence>
<keyword evidence="7" id="KW-1185">Reference proteome</keyword>
<sequence>MAPRTISPRLVFASLLLFCCHALSASAVLGIDLGTEYIKSTLVKPGIPLEIVLTKDSRRKETAVVAFKTPQNGAKTGVYPERAYGSDAIALAARFPGDVFPNLKTILGLTMENPIVAEYMSHHPSLKAEAATKDRATVAFKSAGAFTDGEDAWMVESLLAMQLKSMRRNAEKLAGSDTNVRAAVLTVPPFYTTAEKRAVRLAANLAGLRVLSLISDGLSVGLHYATSRQFPSVSDDEKPEIHMIFDMGAGSTKATVLRFQSRSVKDVGKFNKTIQEIEVLGSGWDRTLGGDALNALIVDDMITHFVNSKAAKAAGITAEEVRGYGRTVAKLTKEAERIRHVLSANIDTTASLESLHTDIDFKYKLARADFETMTKAHNSRVNTVVLNALRMAGLAVNDLDSLILHGGATRTPFVQRQLEHIFGGSSKLRTNVNSDEAAVLGAGFRAAELSPSFRVKEIHVREGAAYGVLVKPMSSAVTIAERQLWVPTSHIGPNSAMQLQFDGDELKSELVLGFYQQVSGSSIDKKFATRNLTETVNLLIENLACEPSSVRFTVEAHLSAETGEVEVTEAVATCESEGANKESLMDGVKNLLGFGKNKEQLPLNEEANDTHSPSSSTSSSSSASDSSTFTLTSASTSASTWSSAFDKTLPRVPVSIPIKFTLEDAGIPHLSDDELSALKKRLQAFDASDRALVLREETLNQLESLTYQVRSVLDQNEFIAASSAAERAMLGSMCSEVSDWLYDGGIDANHEELSKKYRALKAAVGAIERRIFEAANRPELVTGLKQTIGQSRDFARSIRDRIAEYDEFHSSKSKSITSSTSTATSDLPTSSSGIDFDDLENDEAFGSKPPDAADDLGPASPMYTVDDLKKLEDLVAQTEKWLEEKEAAHAKLGPADDPVLLSKDLKAQRDQLDKISSELALKAVRNFEKTQKLGNKSNKSRSRESKSRTSILPVSSSSTSAEAKLTQSSEGIKHEEL</sequence>
<dbReference type="Gene3D" id="3.30.420.40">
    <property type="match status" value="2"/>
</dbReference>
<keyword evidence="2" id="KW-0067">ATP-binding</keyword>
<protein>
    <submittedName>
        <fullName evidence="6">Lumenal Hsp70 protein</fullName>
    </submittedName>
</protein>
<keyword evidence="5" id="KW-0732">Signal</keyword>
<dbReference type="Gene3D" id="3.90.640.10">
    <property type="entry name" value="Actin, Chain A, domain 4"/>
    <property type="match status" value="1"/>
</dbReference>
<dbReference type="Gene3D" id="1.20.1270.10">
    <property type="match status" value="1"/>
</dbReference>
<feature type="region of interest" description="Disordered" evidence="4">
    <location>
        <begin position="813"/>
        <end position="861"/>
    </location>
</feature>
<evidence type="ECO:0000256" key="4">
    <source>
        <dbReference type="SAM" id="MobiDB-lite"/>
    </source>
</evidence>
<keyword evidence="3" id="KW-0143">Chaperone</keyword>
<dbReference type="Gene3D" id="3.30.30.30">
    <property type="match status" value="1"/>
</dbReference>
<dbReference type="SUPFAM" id="SSF53067">
    <property type="entry name" value="Actin-like ATPase domain"/>
    <property type="match status" value="2"/>
</dbReference>
<evidence type="ECO:0000256" key="5">
    <source>
        <dbReference type="SAM" id="SignalP"/>
    </source>
</evidence>
<dbReference type="InterPro" id="IPR029048">
    <property type="entry name" value="HSP70_C_sf"/>
</dbReference>
<dbReference type="CDD" id="cd10230">
    <property type="entry name" value="ASKHA_NBD_HSP70_HYOU1"/>
    <property type="match status" value="1"/>
</dbReference>
<feature type="chain" id="PRO_5045744946" evidence="5">
    <location>
        <begin position="28"/>
        <end position="977"/>
    </location>
</feature>
<feature type="compositionally biased region" description="Low complexity" evidence="4">
    <location>
        <begin position="813"/>
        <end position="832"/>
    </location>
</feature>
<keyword evidence="1" id="KW-0547">Nucleotide-binding</keyword>
<feature type="compositionally biased region" description="Low complexity" evidence="4">
    <location>
        <begin position="948"/>
        <end position="960"/>
    </location>
</feature>
<comment type="caution">
    <text evidence="6">The sequence shown here is derived from an EMBL/GenBank/DDBJ whole genome shotgun (WGS) entry which is preliminary data.</text>
</comment>
<feature type="region of interest" description="Disordered" evidence="4">
    <location>
        <begin position="605"/>
        <end position="629"/>
    </location>
</feature>
<accession>A0ABP0E792</accession>
<dbReference type="Pfam" id="PF00012">
    <property type="entry name" value="HSP70"/>
    <property type="match status" value="1"/>
</dbReference>
<dbReference type="PANTHER" id="PTHR45639">
    <property type="entry name" value="HSC70CB, ISOFORM G-RELATED"/>
    <property type="match status" value="1"/>
</dbReference>
<feature type="region of interest" description="Disordered" evidence="4">
    <location>
        <begin position="929"/>
        <end position="977"/>
    </location>
</feature>
<dbReference type="Proteomes" id="UP001642502">
    <property type="component" value="Unassembled WGS sequence"/>
</dbReference>
<dbReference type="InterPro" id="IPR043129">
    <property type="entry name" value="ATPase_NBD"/>
</dbReference>
<name>A0ABP0E792_9PEZI</name>
<dbReference type="PANTHER" id="PTHR45639:SF3">
    <property type="entry name" value="HYPOXIA UP-REGULATED PROTEIN 1"/>
    <property type="match status" value="1"/>
</dbReference>
<evidence type="ECO:0000313" key="6">
    <source>
        <dbReference type="EMBL" id="CAK7275531.1"/>
    </source>
</evidence>
<feature type="compositionally biased region" description="Low complexity" evidence="4">
    <location>
        <begin position="610"/>
        <end position="629"/>
    </location>
</feature>
<dbReference type="PRINTS" id="PR00301">
    <property type="entry name" value="HEATSHOCK70"/>
</dbReference>